<dbReference type="Proteomes" id="UP000313359">
    <property type="component" value="Unassembled WGS sequence"/>
</dbReference>
<name>A0A5C2RZU5_9APHY</name>
<dbReference type="EMBL" id="ML122287">
    <property type="protein sequence ID" value="RPD56518.1"/>
    <property type="molecule type" value="Genomic_DNA"/>
</dbReference>
<reference evidence="1" key="1">
    <citation type="journal article" date="2018" name="Genome Biol. Evol.">
        <title>Genomics and development of Lentinus tigrinus, a white-rot wood-decaying mushroom with dimorphic fruiting bodies.</title>
        <authorList>
            <person name="Wu B."/>
            <person name="Xu Z."/>
            <person name="Knudson A."/>
            <person name="Carlson A."/>
            <person name="Chen N."/>
            <person name="Kovaka S."/>
            <person name="LaButti K."/>
            <person name="Lipzen A."/>
            <person name="Pennachio C."/>
            <person name="Riley R."/>
            <person name="Schakwitz W."/>
            <person name="Umezawa K."/>
            <person name="Ohm R.A."/>
            <person name="Grigoriev I.V."/>
            <person name="Nagy L.G."/>
            <person name="Gibbons J."/>
            <person name="Hibbett D."/>
        </authorList>
    </citation>
    <scope>NUCLEOTIDE SEQUENCE [LARGE SCALE GENOMIC DNA]</scope>
    <source>
        <strain evidence="1">ALCF2SS1-6</strain>
    </source>
</reference>
<protein>
    <submittedName>
        <fullName evidence="1">Uncharacterized protein</fullName>
    </submittedName>
</protein>
<gene>
    <name evidence="1" type="ORF">L227DRAFT_253461</name>
</gene>
<dbReference type="OrthoDB" id="2752374at2759"/>
<evidence type="ECO:0000313" key="1">
    <source>
        <dbReference type="EMBL" id="RPD56518.1"/>
    </source>
</evidence>
<proteinExistence type="predicted"/>
<sequence>MPYIQIFCVIRIDGYLAGFAALGRLYNSPLHYHLTTMDSYERTLNQRILGAESTYPVTFGQLGVGYDDHRDAEALDELVVSLIELRRKAPDAYYVLVHVAATVPTGSHQTIGYIAIDDVPSTQSAPPTDCLHTLLQSISRSKPSRMPRAQVIDARPLPLDDPCLRRYAFSEPCPLACVIAAGLSLGQHIPSPGHGKPSSSWCAALMYWLLVDEELSEKEPSMAGTRAVEPISSSQVAIDRRRCGKDHDFKHRKLSTGWRTEVEKLEKEVAREGRRMERAKA</sequence>
<dbReference type="AlphaFoldDB" id="A0A5C2RZU5"/>
<accession>A0A5C2RZU5</accession>
<organism evidence="1 2">
    <name type="scientific">Lentinus tigrinus ALCF2SS1-6</name>
    <dbReference type="NCBI Taxonomy" id="1328759"/>
    <lineage>
        <taxon>Eukaryota</taxon>
        <taxon>Fungi</taxon>
        <taxon>Dikarya</taxon>
        <taxon>Basidiomycota</taxon>
        <taxon>Agaricomycotina</taxon>
        <taxon>Agaricomycetes</taxon>
        <taxon>Polyporales</taxon>
        <taxon>Polyporaceae</taxon>
        <taxon>Lentinus</taxon>
    </lineage>
</organism>
<evidence type="ECO:0000313" key="2">
    <source>
        <dbReference type="Proteomes" id="UP000313359"/>
    </source>
</evidence>
<keyword evidence="2" id="KW-1185">Reference proteome</keyword>